<evidence type="ECO:0000313" key="9">
    <source>
        <dbReference type="Proteomes" id="UP000537862"/>
    </source>
</evidence>
<dbReference type="Gene3D" id="3.40.50.300">
    <property type="entry name" value="P-loop containing nucleotide triphosphate hydrolases"/>
    <property type="match status" value="1"/>
</dbReference>
<protein>
    <submittedName>
        <fullName evidence="8">Heme ABC transporter ATP-binding protein</fullName>
    </submittedName>
</protein>
<dbReference type="GO" id="GO:0016887">
    <property type="term" value="F:ATP hydrolysis activity"/>
    <property type="evidence" value="ECO:0007669"/>
    <property type="project" value="InterPro"/>
</dbReference>
<dbReference type="SMART" id="SM00382">
    <property type="entry name" value="AAA"/>
    <property type="match status" value="1"/>
</dbReference>
<dbReference type="AlphaFoldDB" id="A0A849P2L9"/>
<keyword evidence="1" id="KW-0813">Transport</keyword>
<evidence type="ECO:0000256" key="3">
    <source>
        <dbReference type="ARBA" id="ARBA00022741"/>
    </source>
</evidence>
<evidence type="ECO:0000256" key="2">
    <source>
        <dbReference type="ARBA" id="ARBA00022475"/>
    </source>
</evidence>
<evidence type="ECO:0000256" key="5">
    <source>
        <dbReference type="ARBA" id="ARBA00022967"/>
    </source>
</evidence>
<dbReference type="NCBIfam" id="NF010068">
    <property type="entry name" value="PRK13548.1"/>
    <property type="match status" value="1"/>
</dbReference>
<evidence type="ECO:0000259" key="7">
    <source>
        <dbReference type="PROSITE" id="PS50893"/>
    </source>
</evidence>
<evidence type="ECO:0000256" key="4">
    <source>
        <dbReference type="ARBA" id="ARBA00022840"/>
    </source>
</evidence>
<comment type="caution">
    <text evidence="8">The sequence shown here is derived from an EMBL/GenBank/DDBJ whole genome shotgun (WGS) entry which is preliminary data.</text>
</comment>
<dbReference type="PROSITE" id="PS00211">
    <property type="entry name" value="ABC_TRANSPORTER_1"/>
    <property type="match status" value="1"/>
</dbReference>
<dbReference type="EMBL" id="JABGBN010000001">
    <property type="protein sequence ID" value="NOL50891.1"/>
    <property type="molecule type" value="Genomic_DNA"/>
</dbReference>
<dbReference type="InterPro" id="IPR027417">
    <property type="entry name" value="P-loop_NTPase"/>
</dbReference>
<accession>A0A849P2L9</accession>
<dbReference type="PROSITE" id="PS50893">
    <property type="entry name" value="ABC_TRANSPORTER_2"/>
    <property type="match status" value="1"/>
</dbReference>
<keyword evidence="9" id="KW-1185">Reference proteome</keyword>
<proteinExistence type="predicted"/>
<dbReference type="CDD" id="cd03214">
    <property type="entry name" value="ABC_Iron-Siderophores_B12_Hemin"/>
    <property type="match status" value="1"/>
</dbReference>
<evidence type="ECO:0000313" key="8">
    <source>
        <dbReference type="EMBL" id="NOL50891.1"/>
    </source>
</evidence>
<keyword evidence="2" id="KW-1003">Cell membrane</keyword>
<reference evidence="8 9" key="1">
    <citation type="submission" date="2020-05" db="EMBL/GenBank/DDBJ databases">
        <authorList>
            <person name="Niu N."/>
        </authorList>
    </citation>
    <scope>NUCLEOTIDE SEQUENCE [LARGE SCALE GENOMIC DNA]</scope>
    <source>
        <strain evidence="8 9">3340-03</strain>
    </source>
</reference>
<dbReference type="Pfam" id="PF00005">
    <property type="entry name" value="ABC_tran"/>
    <property type="match status" value="1"/>
</dbReference>
<keyword evidence="4 8" id="KW-0067">ATP-binding</keyword>
<organism evidence="8 9">
    <name type="scientific">Pelistega suis</name>
    <dbReference type="NCBI Taxonomy" id="1631957"/>
    <lineage>
        <taxon>Bacteria</taxon>
        <taxon>Pseudomonadati</taxon>
        <taxon>Pseudomonadota</taxon>
        <taxon>Betaproteobacteria</taxon>
        <taxon>Burkholderiales</taxon>
        <taxon>Alcaligenaceae</taxon>
        <taxon>Pelistega</taxon>
    </lineage>
</organism>
<dbReference type="InterPro" id="IPR017871">
    <property type="entry name" value="ABC_transporter-like_CS"/>
</dbReference>
<dbReference type="GO" id="GO:0005524">
    <property type="term" value="F:ATP binding"/>
    <property type="evidence" value="ECO:0007669"/>
    <property type="project" value="UniProtKB-KW"/>
</dbReference>
<dbReference type="PANTHER" id="PTHR42794:SF1">
    <property type="entry name" value="HEMIN IMPORT ATP-BINDING PROTEIN HMUV"/>
    <property type="match status" value="1"/>
</dbReference>
<keyword evidence="5" id="KW-1278">Translocase</keyword>
<gene>
    <name evidence="8" type="ORF">HKX39_01690</name>
</gene>
<feature type="domain" description="ABC transporter" evidence="7">
    <location>
        <begin position="4"/>
        <end position="250"/>
    </location>
</feature>
<keyword evidence="3" id="KW-0547">Nucleotide-binding</keyword>
<dbReference type="Proteomes" id="UP000537862">
    <property type="component" value="Unassembled WGS sequence"/>
</dbReference>
<dbReference type="InterPro" id="IPR003593">
    <property type="entry name" value="AAA+_ATPase"/>
</dbReference>
<comment type="function">
    <text evidence="6">Part of the ABC transporter complex HmuTUV involved in hemin import. Responsible for energy coupling to the transport system.</text>
</comment>
<dbReference type="RefSeq" id="WP_171679573.1">
    <property type="nucleotide sequence ID" value="NZ_JABGBN010000001.1"/>
</dbReference>
<keyword evidence="2" id="KW-0472">Membrane</keyword>
<sequence length="268" mass="29508">MKQLKAQSLTVTQANHRLILDRINLTINAGEVVALLGANGAGKSTLSSCLAGDTHSLPSVSGEVFLNEIAIKTLSGQALAKQRAVLTQYPSLNFALSVDEVIEMGAYPFPELSTTETTSLVHQAMEWIDITHLQHRPYQELSGGEKQRVQFARILVQLFARYQATENPRYCLLDEPTSSLDPKNQQLLLKVLRRLAHELQLGVLIVLHDVNLAALHCDKLVLLAHGNIIAQGKPEQVLNTQNLETLYGIKGQTIAHPFVEGKVLVVWS</sequence>
<evidence type="ECO:0000256" key="1">
    <source>
        <dbReference type="ARBA" id="ARBA00022448"/>
    </source>
</evidence>
<name>A0A849P2L9_9BURK</name>
<dbReference type="SUPFAM" id="SSF52540">
    <property type="entry name" value="P-loop containing nucleoside triphosphate hydrolases"/>
    <property type="match status" value="1"/>
</dbReference>
<dbReference type="PANTHER" id="PTHR42794">
    <property type="entry name" value="HEMIN IMPORT ATP-BINDING PROTEIN HMUV"/>
    <property type="match status" value="1"/>
</dbReference>
<evidence type="ECO:0000256" key="6">
    <source>
        <dbReference type="ARBA" id="ARBA00037066"/>
    </source>
</evidence>
<dbReference type="InterPro" id="IPR003439">
    <property type="entry name" value="ABC_transporter-like_ATP-bd"/>
</dbReference>